<gene>
    <name evidence="1" type="ORF">pBMB67_074</name>
</gene>
<sequence>MLQIHFRKDDSMKHIKSTLPIQLFEKKYFNIVVAGRTMATIEILCFDENEYAAQAKIIETNKEVSTAVCNPSCFETLDDALQEIVSLIDEEIKDNDWVKKTIINTK</sequence>
<dbReference type="AlphaFoldDB" id="Q2ESK2"/>
<accession>Q2ESK2</accession>
<reference evidence="1" key="3">
    <citation type="submission" date="2006-01" db="EMBL/GenBank/DDBJ databases">
        <authorList>
            <person name="Yu Z."/>
            <person name="Sun M."/>
            <person name="Liu C."/>
        </authorList>
    </citation>
    <scope>NUCLEOTIDE SEQUENCE</scope>
    <source>
        <plasmid evidence="1">pBMB67</plasmid>
    </source>
</reference>
<dbReference type="EMBL" id="DQ363750">
    <property type="protein sequence ID" value="ABD24376.1"/>
    <property type="molecule type" value="Genomic_DNA"/>
</dbReference>
<keyword evidence="1" id="KW-0614">Plasmid</keyword>
<reference evidence="1" key="4">
    <citation type="journal article" date="2007" name="Plasmid">
        <title>Complete nucleotide sequence of pBMB67, a 67-kb plasmid from Bacillus thuringiensis strain YBT-1520.</title>
        <authorList>
            <person name="Chao L."/>
            <person name="Qiyu B."/>
            <person name="Fuping S."/>
            <person name="Ming S."/>
            <person name="Dafang H."/>
            <person name="Guiming L."/>
            <person name="Ziniu Y."/>
        </authorList>
    </citation>
    <scope>NUCLEOTIDE SEQUENCE</scope>
    <source>
        <plasmid evidence="1">pBMB67</plasmid>
    </source>
</reference>
<reference evidence="1" key="2">
    <citation type="submission" date="2006-01" db="EMBL/GenBank/DDBJ databases">
        <authorList>
            <person name="Song F."/>
            <person name="Huang D."/>
        </authorList>
    </citation>
    <scope>NUCLEOTIDE SEQUENCE</scope>
    <source>
        <plasmid evidence="1">pBMB67</plasmid>
    </source>
</reference>
<proteinExistence type="predicted"/>
<protein>
    <submittedName>
        <fullName evidence="1">Uncharacterized protein</fullName>
    </submittedName>
</protein>
<organism evidence="1">
    <name type="scientific">Bacillus thuringiensis</name>
    <dbReference type="NCBI Taxonomy" id="1428"/>
    <lineage>
        <taxon>Bacteria</taxon>
        <taxon>Bacillati</taxon>
        <taxon>Bacillota</taxon>
        <taxon>Bacilli</taxon>
        <taxon>Bacillales</taxon>
        <taxon>Bacillaceae</taxon>
        <taxon>Bacillus</taxon>
        <taxon>Bacillus cereus group</taxon>
    </lineage>
</organism>
<name>Q2ESK2_BACTU</name>
<geneLocation type="plasmid" evidence="1">
    <name>pBMB67</name>
</geneLocation>
<reference evidence="1" key="1">
    <citation type="submission" date="2006-01" db="EMBL/GenBank/DDBJ databases">
        <authorList>
            <person name="Bao Q."/>
        </authorList>
    </citation>
    <scope>NUCLEOTIDE SEQUENCE</scope>
    <source>
        <plasmid evidence="1">pBMB67</plasmid>
    </source>
</reference>
<dbReference type="RefSeq" id="WP_012008627.1">
    <property type="nucleotide sequence ID" value="NC_009841.1"/>
</dbReference>
<evidence type="ECO:0000313" key="1">
    <source>
        <dbReference type="EMBL" id="ABD24376.1"/>
    </source>
</evidence>